<dbReference type="Proteomes" id="UP000204225">
    <property type="component" value="Segment"/>
</dbReference>
<evidence type="ECO:0000313" key="2">
    <source>
        <dbReference type="Proteomes" id="UP000204225"/>
    </source>
</evidence>
<sequence>MDETDEPEQIEPVEENEDDNDDADSIISEEAEDDDIEQVIEGEIDVEDDEDEGEDGFQKEEIDKDESEELNNQGSSYKNTYLFNDDLEANDSDEFLQKFGEGLKQDFIAANHQECLSKNMNEIKDFLDVIRDKDNIIIDNLHRTVPILTKYEKTRIIGIRLKQLNNGAEPYIKVAEDIIDNNYIAEKELKLKKIPFIIQRPIANNTFEYWRLEDLEIL</sequence>
<protein>
    <submittedName>
        <fullName evidence="1">DNA-directed RNA polymerase II subunit RPB6</fullName>
    </submittedName>
</protein>
<name>A0AC59EX43_9VIRU</name>
<accession>A0AC59EX43</accession>
<dbReference type="EMBL" id="KC662249">
    <property type="protein sequence ID" value="AGM15508.1"/>
    <property type="molecule type" value="Genomic_DNA"/>
</dbReference>
<keyword evidence="1" id="KW-0804">Transcription</keyword>
<evidence type="ECO:0000313" key="1">
    <source>
        <dbReference type="EMBL" id="AGM15508.1"/>
    </source>
</evidence>
<gene>
    <name evidence="1" type="ORF">PGCG_00197</name>
</gene>
<proteinExistence type="predicted"/>
<reference evidence="1 2" key="1">
    <citation type="journal article" date="2013" name="Proc. Natl. Acad. Sci. U.S.A.">
        <title>Genome of Phaeocystis globosa virus PgV-16T highlights the common ancestry of the largest known DNA viruses infecting eukaryotes.</title>
        <authorList>
            <person name="Santini S."/>
            <person name="Jeudy S."/>
            <person name="Bartoli J."/>
            <person name="Poirot O."/>
            <person name="Lescot M."/>
            <person name="Abergel C."/>
            <person name="Barbe V."/>
            <person name="Wommack K.E."/>
            <person name="Noordeloos A.A."/>
            <person name="Brussaard C.P."/>
            <person name="Claverie J.M."/>
        </authorList>
    </citation>
    <scope>NUCLEOTIDE SEQUENCE [LARGE SCALE GENOMIC DNA]</scope>
    <source>
        <strain evidence="1 2">16T</strain>
    </source>
</reference>
<keyword evidence="2" id="KW-1185">Reference proteome</keyword>
<organism evidence="1 2">
    <name type="scientific">Phaeocystis globosa virus PgV-16T</name>
    <dbReference type="NCBI Taxonomy" id="3071227"/>
    <lineage>
        <taxon>Viruses</taxon>
        <taxon>Varidnaviria</taxon>
        <taxon>Bamfordvirae</taxon>
        <taxon>Nucleocytoviricota</taxon>
        <taxon>Megaviricetes</taxon>
        <taxon>Imitervirales</taxon>
        <taxon>Mesomimiviridae</taxon>
        <taxon>Tethysvirus</taxon>
        <taxon>Tethysvirus hollandense</taxon>
    </lineage>
</organism>
<keyword evidence="1" id="KW-0240">DNA-directed RNA polymerase</keyword>